<gene>
    <name evidence="1" type="ORF">PoB_004631100</name>
</gene>
<sequence length="129" mass="15099">MEIVEIKQEESKYFGSLRIRVGNTFLYNNDNSHSADYVQIPHKIKSRLLRNDMIGAFHLSWPRNCLRRDVHCHAIELCLDIFSHAIELCFDIFSHAIVLCLRIFSHAIELCLHNFSHVIELCLDIFAML</sequence>
<dbReference type="EMBL" id="BLXT01005114">
    <property type="protein sequence ID" value="GFO19806.1"/>
    <property type="molecule type" value="Genomic_DNA"/>
</dbReference>
<dbReference type="Proteomes" id="UP000735302">
    <property type="component" value="Unassembled WGS sequence"/>
</dbReference>
<evidence type="ECO:0000313" key="2">
    <source>
        <dbReference type="Proteomes" id="UP000735302"/>
    </source>
</evidence>
<accession>A0AAV4BH85</accession>
<dbReference type="AlphaFoldDB" id="A0AAV4BH85"/>
<name>A0AAV4BH85_9GAST</name>
<keyword evidence="2" id="KW-1185">Reference proteome</keyword>
<organism evidence="1 2">
    <name type="scientific">Plakobranchus ocellatus</name>
    <dbReference type="NCBI Taxonomy" id="259542"/>
    <lineage>
        <taxon>Eukaryota</taxon>
        <taxon>Metazoa</taxon>
        <taxon>Spiralia</taxon>
        <taxon>Lophotrochozoa</taxon>
        <taxon>Mollusca</taxon>
        <taxon>Gastropoda</taxon>
        <taxon>Heterobranchia</taxon>
        <taxon>Euthyneura</taxon>
        <taxon>Panpulmonata</taxon>
        <taxon>Sacoglossa</taxon>
        <taxon>Placobranchoidea</taxon>
        <taxon>Plakobranchidae</taxon>
        <taxon>Plakobranchus</taxon>
    </lineage>
</organism>
<comment type="caution">
    <text evidence="1">The sequence shown here is derived from an EMBL/GenBank/DDBJ whole genome shotgun (WGS) entry which is preliminary data.</text>
</comment>
<evidence type="ECO:0000313" key="1">
    <source>
        <dbReference type="EMBL" id="GFO19806.1"/>
    </source>
</evidence>
<protein>
    <submittedName>
        <fullName evidence="1">Uncharacterized protein</fullName>
    </submittedName>
</protein>
<proteinExistence type="predicted"/>
<reference evidence="1 2" key="1">
    <citation type="journal article" date="2021" name="Elife">
        <title>Chloroplast acquisition without the gene transfer in kleptoplastic sea slugs, Plakobranchus ocellatus.</title>
        <authorList>
            <person name="Maeda T."/>
            <person name="Takahashi S."/>
            <person name="Yoshida T."/>
            <person name="Shimamura S."/>
            <person name="Takaki Y."/>
            <person name="Nagai Y."/>
            <person name="Toyoda A."/>
            <person name="Suzuki Y."/>
            <person name="Arimoto A."/>
            <person name="Ishii H."/>
            <person name="Satoh N."/>
            <person name="Nishiyama T."/>
            <person name="Hasebe M."/>
            <person name="Maruyama T."/>
            <person name="Minagawa J."/>
            <person name="Obokata J."/>
            <person name="Shigenobu S."/>
        </authorList>
    </citation>
    <scope>NUCLEOTIDE SEQUENCE [LARGE SCALE GENOMIC DNA]</scope>
</reference>